<dbReference type="NCBIfam" id="TIGR03429">
    <property type="entry name" value="arom_pren_DMATS"/>
    <property type="match status" value="1"/>
</dbReference>
<evidence type="ECO:0000256" key="2">
    <source>
        <dbReference type="SAM" id="MobiDB-lite"/>
    </source>
</evidence>
<accession>A0ABR1PC27</accession>
<dbReference type="CDD" id="cd13929">
    <property type="entry name" value="PT-DMATS_CymD"/>
    <property type="match status" value="1"/>
</dbReference>
<comment type="caution">
    <text evidence="3">The sequence shown here is derived from an EMBL/GenBank/DDBJ whole genome shotgun (WGS) entry which is preliminary data.</text>
</comment>
<evidence type="ECO:0000313" key="4">
    <source>
        <dbReference type="Proteomes" id="UP001430848"/>
    </source>
</evidence>
<reference evidence="3 4" key="1">
    <citation type="submission" date="2024-02" db="EMBL/GenBank/DDBJ databases">
        <title>De novo assembly and annotation of 12 fungi associated with fruit tree decline syndrome in Ontario, Canada.</title>
        <authorList>
            <person name="Sulman M."/>
            <person name="Ellouze W."/>
            <person name="Ilyukhin E."/>
        </authorList>
    </citation>
    <scope>NUCLEOTIDE SEQUENCE [LARGE SCALE GENOMIC DNA]</scope>
    <source>
        <strain evidence="3 4">M169</strain>
    </source>
</reference>
<dbReference type="SUPFAM" id="SSF48576">
    <property type="entry name" value="Terpenoid synthases"/>
    <property type="match status" value="1"/>
</dbReference>
<gene>
    <name evidence="3" type="ORF">SLS63_005046</name>
</gene>
<feature type="region of interest" description="Disordered" evidence="2">
    <location>
        <begin position="278"/>
        <end position="313"/>
    </location>
</feature>
<evidence type="ECO:0000256" key="1">
    <source>
        <dbReference type="ARBA" id="ARBA00022679"/>
    </source>
</evidence>
<dbReference type="InterPro" id="IPR017795">
    <property type="entry name" value="ABBA_NscD-like"/>
</dbReference>
<protein>
    <submittedName>
        <fullName evidence="3">Uncharacterized protein</fullName>
    </submittedName>
</protein>
<feature type="compositionally biased region" description="Polar residues" evidence="2">
    <location>
        <begin position="281"/>
        <end position="290"/>
    </location>
</feature>
<dbReference type="Pfam" id="PF00348">
    <property type="entry name" value="polyprenyl_synt"/>
    <property type="match status" value="1"/>
</dbReference>
<evidence type="ECO:0000313" key="3">
    <source>
        <dbReference type="EMBL" id="KAK7732368.1"/>
    </source>
</evidence>
<sequence length="708" mass="79312">MAGCQCPYEYLLSQYGRHHFQSFVDKLQPSLHAEDPAKHSLVLDIMDAVHFAAILVDDIADRSSMRKNKAAAHIVFGETETATRAYLVLVRVINRAMRERPVLGAELLKSLEEIHEGQDESLIWRRDRLQTFPADDKERLAAYKHMARLKTGSLFVLLGRLLNDGGTDYDDLLTQFGWYAQLQNDCKNIYSAEYGRSKGSVAEDLRNSEMSYPIVVGLILEKANGEAVVERALKSRSDADIEEALNFLQNPAVRDACLKALEEATIGVEDLVTSWGRRESMSNGSSTSVSKSRKRAASEDMASSENQPATKVAKCTTTDISAEDLAYWKQRCIPMVESLLQSCGAYSPSDQASQLRFLQENVIPNLGPRPAGPDSQVISMATFAGFPLQPSINISSSGSTKLRYTFEPLDGRSGTPEDPFALGPAQNILFKIANHLGVWKGWIEDLAAAYHPTAQEVQEMRPRIRQYLKDVLKRTTGQSDVMDLPEMPRIWVCFIAFDLDGPTQAMKAYFDPKVKEAATGIPSCKYCYQVLRSMKRFGNFTAVDMLEEFLTEVKSVGAVELIAIDCVPENKLPSARIKVYVHTMTNSFKTVREWVTMGGRLNDSATLHQLSRLREIWHLLLGKSNGLLDEEFSKPLSGFSPMQHRLYFSYEMKAGNSNPAVKVYTPVQNYAANDDEVVRNYEANFRHCGWPLGEDGTYRRIIEGALYV</sequence>
<proteinExistence type="predicted"/>
<organism evidence="3 4">
    <name type="scientific">Diaporthe eres</name>
    <name type="common">Phomopsis oblonga</name>
    <dbReference type="NCBI Taxonomy" id="83184"/>
    <lineage>
        <taxon>Eukaryota</taxon>
        <taxon>Fungi</taxon>
        <taxon>Dikarya</taxon>
        <taxon>Ascomycota</taxon>
        <taxon>Pezizomycotina</taxon>
        <taxon>Sordariomycetes</taxon>
        <taxon>Sordariomycetidae</taxon>
        <taxon>Diaporthales</taxon>
        <taxon>Diaporthaceae</taxon>
        <taxon>Diaporthe</taxon>
        <taxon>Diaporthe eres species complex</taxon>
    </lineage>
</organism>
<dbReference type="PANTHER" id="PTHR40627:SF5">
    <property type="entry name" value="INDOLE PRENYLTRANSFERASE TDIB"/>
    <property type="match status" value="1"/>
</dbReference>
<keyword evidence="1" id="KW-0808">Transferase</keyword>
<dbReference type="SFLD" id="SFLDS00036">
    <property type="entry name" value="Aromatic_Prenyltransferase"/>
    <property type="match status" value="1"/>
</dbReference>
<dbReference type="Proteomes" id="UP001430848">
    <property type="component" value="Unassembled WGS sequence"/>
</dbReference>
<dbReference type="InterPro" id="IPR033964">
    <property type="entry name" value="ABBA"/>
</dbReference>
<dbReference type="InterPro" id="IPR008949">
    <property type="entry name" value="Isoprenoid_synthase_dom_sf"/>
</dbReference>
<dbReference type="Pfam" id="PF11991">
    <property type="entry name" value="Trp_DMAT"/>
    <property type="match status" value="1"/>
</dbReference>
<name>A0ABR1PC27_DIAER</name>
<dbReference type="Gene3D" id="1.10.600.10">
    <property type="entry name" value="Farnesyl Diphosphate Synthase"/>
    <property type="match status" value="1"/>
</dbReference>
<dbReference type="CDD" id="cd00867">
    <property type="entry name" value="Trans_IPPS"/>
    <property type="match status" value="1"/>
</dbReference>
<dbReference type="PANTHER" id="PTHR40627">
    <property type="entry name" value="INDOLE PRENYLTRANSFERASE TDIB-RELATED"/>
    <property type="match status" value="1"/>
</dbReference>
<feature type="compositionally biased region" description="Polar residues" evidence="2">
    <location>
        <begin position="301"/>
        <end position="313"/>
    </location>
</feature>
<keyword evidence="4" id="KW-1185">Reference proteome</keyword>
<dbReference type="InterPro" id="IPR000092">
    <property type="entry name" value="Polyprenyl_synt"/>
</dbReference>
<dbReference type="EMBL" id="JAKNSF020000020">
    <property type="protein sequence ID" value="KAK7732368.1"/>
    <property type="molecule type" value="Genomic_DNA"/>
</dbReference>